<accession>A0A150LCC5</accession>
<dbReference type="GO" id="GO:0046872">
    <property type="term" value="F:metal ion binding"/>
    <property type="evidence" value="ECO:0007669"/>
    <property type="project" value="UniProtKB-KW"/>
</dbReference>
<dbReference type="RefSeq" id="WP_066228137.1">
    <property type="nucleotide sequence ID" value="NZ_JARMRX010000033.1"/>
</dbReference>
<dbReference type="GeneID" id="62499229"/>
<sequence length="109" mass="11700">MEVMKIENLSADPNAVVPLKTVFSHEALSGSMKMGTVVIPPGKRVPLTGVSNHQENEYSIVIKGSIVTETIGKTFKVTSGEATFIPAGQEHIAYNDGDEDCEIVWVLVG</sequence>
<dbReference type="PATRIC" id="fig|46224.3.peg.1461"/>
<dbReference type="InterPro" id="IPR051610">
    <property type="entry name" value="GPI/OXD"/>
</dbReference>
<keyword evidence="1" id="KW-0479">Metal-binding</keyword>
<dbReference type="Proteomes" id="UP000075666">
    <property type="component" value="Unassembled WGS sequence"/>
</dbReference>
<dbReference type="STRING" id="46224.B4102_2410"/>
<keyword evidence="3" id="KW-1185">Reference proteome</keyword>
<dbReference type="InterPro" id="IPR011051">
    <property type="entry name" value="RmlC_Cupin_sf"/>
</dbReference>
<dbReference type="OrthoDB" id="25744at2"/>
<dbReference type="InterPro" id="IPR013096">
    <property type="entry name" value="Cupin_2"/>
</dbReference>
<dbReference type="PANTHER" id="PTHR35848">
    <property type="entry name" value="OXALATE-BINDING PROTEIN"/>
    <property type="match status" value="1"/>
</dbReference>
<proteinExistence type="predicted"/>
<comment type="caution">
    <text evidence="2">The sequence shown here is derived from an EMBL/GenBank/DDBJ whole genome shotgun (WGS) entry which is preliminary data.</text>
</comment>
<protein>
    <submittedName>
        <fullName evidence="2">Uncharacterized protein</fullName>
    </submittedName>
</protein>
<dbReference type="EMBL" id="LQYN01000019">
    <property type="protein sequence ID" value="KYD09997.1"/>
    <property type="molecule type" value="Genomic_DNA"/>
</dbReference>
<evidence type="ECO:0000313" key="2">
    <source>
        <dbReference type="EMBL" id="KYD09997.1"/>
    </source>
</evidence>
<dbReference type="PANTHER" id="PTHR35848:SF6">
    <property type="entry name" value="CUPIN TYPE-2 DOMAIN-CONTAINING PROTEIN"/>
    <property type="match status" value="1"/>
</dbReference>
<evidence type="ECO:0000313" key="3">
    <source>
        <dbReference type="Proteomes" id="UP000075666"/>
    </source>
</evidence>
<gene>
    <name evidence="2" type="ORF">B4102_2410</name>
</gene>
<evidence type="ECO:0000256" key="1">
    <source>
        <dbReference type="ARBA" id="ARBA00022723"/>
    </source>
</evidence>
<name>A0A150LCC5_9BACI</name>
<reference evidence="2 3" key="1">
    <citation type="submission" date="2016-01" db="EMBL/GenBank/DDBJ databases">
        <title>Genome Sequences of Twelve Sporeforming Bacillus Species Isolated from Foods.</title>
        <authorList>
            <person name="Berendsen E.M."/>
            <person name="Wells-Bennik M.H."/>
            <person name="Krawcyk A.O."/>
            <person name="De Jong A."/>
            <person name="Holsappel S."/>
            <person name="Eijlander R.T."/>
            <person name="Kuipers O.P."/>
        </authorList>
    </citation>
    <scope>NUCLEOTIDE SEQUENCE [LARGE SCALE GENOMIC DNA]</scope>
    <source>
        <strain evidence="2 3">B4102</strain>
    </source>
</reference>
<dbReference type="AlphaFoldDB" id="A0A150LCC5"/>
<dbReference type="Gene3D" id="2.60.120.10">
    <property type="entry name" value="Jelly Rolls"/>
    <property type="match status" value="1"/>
</dbReference>
<dbReference type="SUPFAM" id="SSF51182">
    <property type="entry name" value="RmlC-like cupins"/>
    <property type="match status" value="1"/>
</dbReference>
<dbReference type="Pfam" id="PF07883">
    <property type="entry name" value="Cupin_2"/>
    <property type="match status" value="1"/>
</dbReference>
<dbReference type="InterPro" id="IPR014710">
    <property type="entry name" value="RmlC-like_jellyroll"/>
</dbReference>
<organism evidence="2 3">
    <name type="scientific">Heyndrickxia sporothermodurans</name>
    <dbReference type="NCBI Taxonomy" id="46224"/>
    <lineage>
        <taxon>Bacteria</taxon>
        <taxon>Bacillati</taxon>
        <taxon>Bacillota</taxon>
        <taxon>Bacilli</taxon>
        <taxon>Bacillales</taxon>
        <taxon>Bacillaceae</taxon>
        <taxon>Heyndrickxia</taxon>
    </lineage>
</organism>